<keyword evidence="5" id="KW-1185">Reference proteome</keyword>
<protein>
    <submittedName>
        <fullName evidence="4">InlB B-repeat-containing protein</fullName>
    </submittedName>
</protein>
<feature type="domain" description="SLH" evidence="3">
    <location>
        <begin position="505"/>
        <end position="568"/>
    </location>
</feature>
<dbReference type="PANTHER" id="PTHR43308">
    <property type="entry name" value="OUTER MEMBRANE PROTEIN ALPHA-RELATED"/>
    <property type="match status" value="1"/>
</dbReference>
<dbReference type="PROSITE" id="PS51272">
    <property type="entry name" value="SLH"/>
    <property type="match status" value="3"/>
</dbReference>
<dbReference type="Pfam" id="PF00395">
    <property type="entry name" value="SLH"/>
    <property type="match status" value="3"/>
</dbReference>
<comment type="subcellular location">
    <subcellularLocation>
        <location evidence="1">Cell envelope</location>
    </subcellularLocation>
</comment>
<evidence type="ECO:0000313" key="5">
    <source>
        <dbReference type="Proteomes" id="UP001161691"/>
    </source>
</evidence>
<dbReference type="Proteomes" id="UP001161691">
    <property type="component" value="Unassembled WGS sequence"/>
</dbReference>
<evidence type="ECO:0000259" key="3">
    <source>
        <dbReference type="PROSITE" id="PS51272"/>
    </source>
</evidence>
<feature type="domain" description="SLH" evidence="3">
    <location>
        <begin position="444"/>
        <end position="504"/>
    </location>
</feature>
<gene>
    <name evidence="4" type="ORF">KB449_32020</name>
</gene>
<evidence type="ECO:0000256" key="2">
    <source>
        <dbReference type="SAM" id="MobiDB-lite"/>
    </source>
</evidence>
<dbReference type="EMBL" id="JAGRPV010000001">
    <property type="protein sequence ID" value="MDI4649600.1"/>
    <property type="molecule type" value="Genomic_DNA"/>
</dbReference>
<dbReference type="Gene3D" id="2.60.220.30">
    <property type="match status" value="1"/>
</dbReference>
<dbReference type="PANTHER" id="PTHR43308:SF5">
    <property type="entry name" value="S-LAYER PROTEIN _ PEPTIDOGLYCAN ENDO-BETA-N-ACETYLGLUCOSAMINIDASE"/>
    <property type="match status" value="1"/>
</dbReference>
<feature type="compositionally biased region" description="Low complexity" evidence="2">
    <location>
        <begin position="280"/>
        <end position="299"/>
    </location>
</feature>
<dbReference type="InterPro" id="IPR051465">
    <property type="entry name" value="Cell_Envelope_Struct_Comp"/>
</dbReference>
<comment type="caution">
    <text evidence="4">The sequence shown here is derived from an EMBL/GenBank/DDBJ whole genome shotgun (WGS) entry which is preliminary data.</text>
</comment>
<dbReference type="Pfam" id="PF09479">
    <property type="entry name" value="Flg_new"/>
    <property type="match status" value="3"/>
</dbReference>
<dbReference type="Gene3D" id="2.60.40.4270">
    <property type="entry name" value="Listeria-Bacteroides repeat domain"/>
    <property type="match status" value="3"/>
</dbReference>
<dbReference type="InterPro" id="IPR013378">
    <property type="entry name" value="InlB-like_B-rpt"/>
</dbReference>
<organism evidence="4 5">
    <name type="scientific">Cohnella hashimotonis</name>
    <dbReference type="NCBI Taxonomy" id="2826895"/>
    <lineage>
        <taxon>Bacteria</taxon>
        <taxon>Bacillati</taxon>
        <taxon>Bacillota</taxon>
        <taxon>Bacilli</taxon>
        <taxon>Bacillales</taxon>
        <taxon>Paenibacillaceae</taxon>
        <taxon>Cohnella</taxon>
    </lineage>
</organism>
<dbReference type="InterPro" id="IPR001119">
    <property type="entry name" value="SLH_dom"/>
</dbReference>
<sequence>MRKQSTYAGWDFTSIWGINASGNNGYPYLRAIQKFVTYDGNGSDSGVTPADSSSYEQGVTASVYGNTGNLARTGYTFAGWNTQADGSGTDYAAGASFTMGTADVTLYAKWTKNPTYTVSYDANGATSGSVPADSGLYEQNAAVSLSGNVSGLAKTGYTFAGWNTQADGSGTDYAAGASFTMGTADVTLYAKWTKNPVPAYAVSYDANGATSGSAPSDSGSYKQGDTVTVPGNTGSLAKAGYTFAGWNTQADGRGTNYAAGASFTMGTVDVTLYAKWLPASTSSDSDTGSTGPTGSTASGNNVVPADGTLTLPVGKSGEVSLGNRVKVVIPADASGKELKITIQQVTDTQNLLTSHDVLATPIYEILKSFTENFEKDITLIFTFDPQVLKGNQIPAVFFYDEAKKTWVKVGGMVNGNTITVKVNHFTKFAVFGVGEGADPTDGATPSISLSDISGHWAETNIKQAVGMHIVGGYPDGSFKPNGAVTRAEFAVMLVNALKPQQEGTALAFADQEQIGAWAQRAIAQAVQASIIHGYEDGTFLPNAKITRAEMAVMISSALGQSVQATATGFADDKDIPAWAKGAIVALSQLGIIEGKGANRYAPGNPATRAEAVTVLLNMLAQASK</sequence>
<proteinExistence type="predicted"/>
<dbReference type="InterPro" id="IPR042229">
    <property type="entry name" value="Listeria/Bacterioides_rpt_sf"/>
</dbReference>
<feature type="region of interest" description="Disordered" evidence="2">
    <location>
        <begin position="280"/>
        <end position="304"/>
    </location>
</feature>
<evidence type="ECO:0000256" key="1">
    <source>
        <dbReference type="ARBA" id="ARBA00004196"/>
    </source>
</evidence>
<reference evidence="4" key="1">
    <citation type="submission" date="2023-04" db="EMBL/GenBank/DDBJ databases">
        <title>Comparative genomic analysis of Cohnella hashimotonis sp. nov., isolated from the International Space Station.</title>
        <authorList>
            <person name="Venkateswaran K."/>
            <person name="Simpson A."/>
        </authorList>
    </citation>
    <scope>NUCLEOTIDE SEQUENCE</scope>
    <source>
        <strain evidence="4">F6_2S_P_1</strain>
    </source>
</reference>
<name>A0ABT6TTI6_9BACL</name>
<feature type="domain" description="SLH" evidence="3">
    <location>
        <begin position="569"/>
        <end position="624"/>
    </location>
</feature>
<dbReference type="NCBIfam" id="TIGR02543">
    <property type="entry name" value="List_Bact_rpt"/>
    <property type="match status" value="3"/>
</dbReference>
<evidence type="ECO:0000313" key="4">
    <source>
        <dbReference type="EMBL" id="MDI4649600.1"/>
    </source>
</evidence>
<accession>A0ABT6TTI6</accession>